<sequence length="244" mass="27628">MEFDSNNSPIIRLPAPHTNIIITPPRYSDGEAVISMLSDPRVYMNLAGPPYPYAQKEWDEWFPIIQKGSHDALLEWREAEKSRKDGGYEKRWVKGAPVIAIRDVDPVNREQKLIGIIGVTRMDFMIKAASDENKRRQEVNEALDAGDPGIVWELGFYLAPSHHGRGIMPATIRALIHDFMIPYMNAHIITGSYFQHNAGSRKVFEKNGFVFEGVIPDCFELPESKTGVKGKKASVGFMRWTRSP</sequence>
<dbReference type="OrthoDB" id="630895at2759"/>
<dbReference type="Gene3D" id="3.40.630.30">
    <property type="match status" value="1"/>
</dbReference>
<gene>
    <name evidence="2" type="ORF">K444DRAFT_525319</name>
</gene>
<keyword evidence="2" id="KW-0808">Transferase</keyword>
<dbReference type="InParanoid" id="A0A2J6TGI1"/>
<dbReference type="Proteomes" id="UP000235371">
    <property type="component" value="Unassembled WGS sequence"/>
</dbReference>
<dbReference type="EMBL" id="KZ613785">
    <property type="protein sequence ID" value="PMD62122.1"/>
    <property type="molecule type" value="Genomic_DNA"/>
</dbReference>
<keyword evidence="2" id="KW-0012">Acyltransferase</keyword>
<dbReference type="RefSeq" id="XP_024739026.1">
    <property type="nucleotide sequence ID" value="XM_024874437.1"/>
</dbReference>
<name>A0A2J6TGI1_9HELO</name>
<feature type="domain" description="N-acetyltransferase" evidence="1">
    <location>
        <begin position="20"/>
        <end position="210"/>
    </location>
</feature>
<evidence type="ECO:0000313" key="2">
    <source>
        <dbReference type="EMBL" id="PMD62122.1"/>
    </source>
</evidence>
<proteinExistence type="predicted"/>
<dbReference type="SUPFAM" id="SSF55729">
    <property type="entry name" value="Acyl-CoA N-acyltransferases (Nat)"/>
    <property type="match status" value="1"/>
</dbReference>
<dbReference type="InterPro" id="IPR000182">
    <property type="entry name" value="GNAT_dom"/>
</dbReference>
<dbReference type="Pfam" id="PF13302">
    <property type="entry name" value="Acetyltransf_3"/>
    <property type="match status" value="1"/>
</dbReference>
<protein>
    <submittedName>
        <fullName evidence="2">Acyl-CoA N-acyltransferase</fullName>
    </submittedName>
</protein>
<keyword evidence="3" id="KW-1185">Reference proteome</keyword>
<dbReference type="STRING" id="1095630.A0A2J6TGI1"/>
<dbReference type="PANTHER" id="PTHR43328">
    <property type="entry name" value="ACETYLTRANSFERASE-RELATED"/>
    <property type="match status" value="1"/>
</dbReference>
<evidence type="ECO:0000313" key="3">
    <source>
        <dbReference type="Proteomes" id="UP000235371"/>
    </source>
</evidence>
<dbReference type="GO" id="GO:0016747">
    <property type="term" value="F:acyltransferase activity, transferring groups other than amino-acyl groups"/>
    <property type="evidence" value="ECO:0007669"/>
    <property type="project" value="InterPro"/>
</dbReference>
<dbReference type="GeneID" id="36582517"/>
<evidence type="ECO:0000259" key="1">
    <source>
        <dbReference type="Pfam" id="PF13302"/>
    </source>
</evidence>
<reference evidence="2 3" key="1">
    <citation type="submission" date="2016-04" db="EMBL/GenBank/DDBJ databases">
        <title>A degradative enzymes factory behind the ericoid mycorrhizal symbiosis.</title>
        <authorList>
            <consortium name="DOE Joint Genome Institute"/>
            <person name="Martino E."/>
            <person name="Morin E."/>
            <person name="Grelet G."/>
            <person name="Kuo A."/>
            <person name="Kohler A."/>
            <person name="Daghino S."/>
            <person name="Barry K."/>
            <person name="Choi C."/>
            <person name="Cichocki N."/>
            <person name="Clum A."/>
            <person name="Copeland A."/>
            <person name="Hainaut M."/>
            <person name="Haridas S."/>
            <person name="Labutti K."/>
            <person name="Lindquist E."/>
            <person name="Lipzen A."/>
            <person name="Khouja H.-R."/>
            <person name="Murat C."/>
            <person name="Ohm R."/>
            <person name="Olson A."/>
            <person name="Spatafora J."/>
            <person name="Veneault-Fourrey C."/>
            <person name="Henrissat B."/>
            <person name="Grigoriev I."/>
            <person name="Martin F."/>
            <person name="Perotto S."/>
        </authorList>
    </citation>
    <scope>NUCLEOTIDE SEQUENCE [LARGE SCALE GENOMIC DNA]</scope>
    <source>
        <strain evidence="2 3">E</strain>
    </source>
</reference>
<dbReference type="PANTHER" id="PTHR43328:SF1">
    <property type="entry name" value="N-ACETYLTRANSFERASE DOMAIN-CONTAINING PROTEIN"/>
    <property type="match status" value="1"/>
</dbReference>
<dbReference type="InterPro" id="IPR016181">
    <property type="entry name" value="Acyl_CoA_acyltransferase"/>
</dbReference>
<organism evidence="2 3">
    <name type="scientific">Hyaloscypha bicolor E</name>
    <dbReference type="NCBI Taxonomy" id="1095630"/>
    <lineage>
        <taxon>Eukaryota</taxon>
        <taxon>Fungi</taxon>
        <taxon>Dikarya</taxon>
        <taxon>Ascomycota</taxon>
        <taxon>Pezizomycotina</taxon>
        <taxon>Leotiomycetes</taxon>
        <taxon>Helotiales</taxon>
        <taxon>Hyaloscyphaceae</taxon>
        <taxon>Hyaloscypha</taxon>
        <taxon>Hyaloscypha bicolor</taxon>
    </lineage>
</organism>
<dbReference type="AlphaFoldDB" id="A0A2J6TGI1"/>
<accession>A0A2J6TGI1</accession>